<evidence type="ECO:0000256" key="2">
    <source>
        <dbReference type="PROSITE-ProRule" id="PRU01161"/>
    </source>
</evidence>
<dbReference type="Pfam" id="PF01734">
    <property type="entry name" value="Patatin"/>
    <property type="match status" value="1"/>
</dbReference>
<dbReference type="InterPro" id="IPR002641">
    <property type="entry name" value="PNPLA_dom"/>
</dbReference>
<dbReference type="SUPFAM" id="SSF52151">
    <property type="entry name" value="FabD/lysophospholipase-like"/>
    <property type="match status" value="1"/>
</dbReference>
<feature type="active site" description="Nucleophile" evidence="2">
    <location>
        <position position="49"/>
    </location>
</feature>
<dbReference type="PROSITE" id="PS51635">
    <property type="entry name" value="PNPLA"/>
    <property type="match status" value="1"/>
</dbReference>
<comment type="caution">
    <text evidence="2">Lacks conserved residue(s) required for the propagation of feature annotation.</text>
</comment>
<keyword evidence="3" id="KW-0812">Transmembrane</keyword>
<feature type="active site" description="Proton acceptor" evidence="2">
    <location>
        <position position="210"/>
    </location>
</feature>
<proteinExistence type="predicted"/>
<dbReference type="RefSeq" id="WP_224975277.1">
    <property type="nucleotide sequence ID" value="NZ_JAYJJU010000008.1"/>
</dbReference>
<dbReference type="InterPro" id="IPR052580">
    <property type="entry name" value="Lipid_Hydrolase"/>
</dbReference>
<evidence type="ECO:0000256" key="1">
    <source>
        <dbReference type="ARBA" id="ARBA00023098"/>
    </source>
</evidence>
<keyword evidence="2" id="KW-0378">Hydrolase</keyword>
<dbReference type="EMBL" id="JAYJJU010000008">
    <property type="protein sequence ID" value="MEB3032033.1"/>
    <property type="molecule type" value="Genomic_DNA"/>
</dbReference>
<comment type="caution">
    <text evidence="5">The sequence shown here is derived from an EMBL/GenBank/DDBJ whole genome shotgun (WGS) entry which is preliminary data.</text>
</comment>
<name>A0ABU5XW74_9MYCO</name>
<keyword evidence="1 2" id="KW-0443">Lipid metabolism</keyword>
<feature type="domain" description="PNPLA" evidence="4">
    <location>
        <begin position="16"/>
        <end position="223"/>
    </location>
</feature>
<gene>
    <name evidence="5" type="ORF">KV113_10755</name>
</gene>
<dbReference type="Proteomes" id="UP001298593">
    <property type="component" value="Unassembled WGS sequence"/>
</dbReference>
<dbReference type="Gene3D" id="3.40.1090.10">
    <property type="entry name" value="Cytosolic phospholipase A2 catalytic domain"/>
    <property type="match status" value="2"/>
</dbReference>
<feature type="short sequence motif" description="DGA/G" evidence="2">
    <location>
        <begin position="210"/>
        <end position="212"/>
    </location>
</feature>
<dbReference type="PANTHER" id="PTHR46394">
    <property type="entry name" value="ANNEXIN"/>
    <property type="match status" value="1"/>
</dbReference>
<evidence type="ECO:0000313" key="6">
    <source>
        <dbReference type="Proteomes" id="UP001298593"/>
    </source>
</evidence>
<sequence length="360" mass="39008">MTARRSGKTQPLTADLVLSGGGVRFVGLVGAVVALMDAGYSLQRISGVSGGSVVGTILAAASQGDQLGPAQVKELALSVPLRTWRDAAAPIPVLGPALGFLRDSGLYRGDVAHDWIRGELANLGVRTWGDLAYESGASLLAERRYRAVVSVTDVTTGQLVQLPWDYRRVYGLDPDEQSVADAVRASMSVPFFYRPRTLTSASGLRSTLVDGGVLSNFPIYTFDRPDGRAPQWPTFGVTVVPELSGDGGVNAMFPGLRPLRLFGQSRLLENLIATMLVGHDQTYLNQPWVSVRAIKVNSTDVGVLDFGISRARLEQLYDNGYTAAREFLSTWDWWTYLQTFRASHYPSDDPADPADVTLLD</sequence>
<accession>A0ABU5XW74</accession>
<feature type="short sequence motif" description="GXSXG" evidence="2">
    <location>
        <begin position="47"/>
        <end position="51"/>
    </location>
</feature>
<organism evidence="5 6">
    <name type="scientific">[Mycobacterium] nativiensis</name>
    <dbReference type="NCBI Taxonomy" id="2855503"/>
    <lineage>
        <taxon>Bacteria</taxon>
        <taxon>Bacillati</taxon>
        <taxon>Actinomycetota</taxon>
        <taxon>Actinomycetes</taxon>
        <taxon>Mycobacteriales</taxon>
        <taxon>Mycobacteriaceae</taxon>
        <taxon>Mycolicibacter</taxon>
    </lineage>
</organism>
<evidence type="ECO:0000256" key="3">
    <source>
        <dbReference type="SAM" id="Phobius"/>
    </source>
</evidence>
<keyword evidence="6" id="KW-1185">Reference proteome</keyword>
<keyword evidence="2" id="KW-0442">Lipid degradation</keyword>
<protein>
    <submittedName>
        <fullName evidence="5">Patatin-like phospholipase family protein</fullName>
    </submittedName>
</protein>
<evidence type="ECO:0000313" key="5">
    <source>
        <dbReference type="EMBL" id="MEB3032033.1"/>
    </source>
</evidence>
<keyword evidence="3" id="KW-1133">Transmembrane helix</keyword>
<keyword evidence="3" id="KW-0472">Membrane</keyword>
<dbReference type="InterPro" id="IPR016035">
    <property type="entry name" value="Acyl_Trfase/lysoPLipase"/>
</dbReference>
<reference evidence="5 6" key="1">
    <citation type="submission" date="2023-12" db="EMBL/GenBank/DDBJ databases">
        <title>Description of new species of Mycobacterium terrae complex isolated from sewage at the Sao Paulo Zoological Park Foundation in Brazil.</title>
        <authorList>
            <person name="Romagnoli C.L."/>
            <person name="Conceicao E.C."/>
            <person name="Machado E."/>
            <person name="Barreto L.B.P.F."/>
            <person name="Sharma A."/>
            <person name="Silva N.M."/>
            <person name="Marques L.E."/>
            <person name="Juliana M.A."/>
            <person name="Lourenco M.C.S."/>
            <person name="Digiampietri L.A."/>
            <person name="Suffys P.N."/>
            <person name="Viana-Niero C."/>
        </authorList>
    </citation>
    <scope>NUCLEOTIDE SEQUENCE [LARGE SCALE GENOMIC DNA]</scope>
    <source>
        <strain evidence="5 6">MYC340</strain>
    </source>
</reference>
<dbReference type="PANTHER" id="PTHR46394:SF1">
    <property type="entry name" value="PNPLA DOMAIN-CONTAINING PROTEIN"/>
    <property type="match status" value="1"/>
</dbReference>
<feature type="transmembrane region" description="Helical" evidence="3">
    <location>
        <begin position="12"/>
        <end position="36"/>
    </location>
</feature>
<evidence type="ECO:0000259" key="4">
    <source>
        <dbReference type="PROSITE" id="PS51635"/>
    </source>
</evidence>